<evidence type="ECO:0000256" key="1">
    <source>
        <dbReference type="ARBA" id="ARBA00006315"/>
    </source>
</evidence>
<dbReference type="RefSeq" id="WP_046550606.1">
    <property type="nucleotide sequence ID" value="NZ_CP011308.1"/>
</dbReference>
<organism evidence="3 4">
    <name type="scientific">Sulfurovum lithotrophicum</name>
    <dbReference type="NCBI Taxonomy" id="206403"/>
    <lineage>
        <taxon>Bacteria</taxon>
        <taxon>Pseudomonadati</taxon>
        <taxon>Campylobacterota</taxon>
        <taxon>Epsilonproteobacteria</taxon>
        <taxon>Campylobacterales</taxon>
        <taxon>Sulfurovaceae</taxon>
        <taxon>Sulfurovum</taxon>
    </lineage>
</organism>
<reference evidence="4" key="2">
    <citation type="journal article" date="2017" name="Stand. Genomic Sci.">
        <title>Complete genome sequence of the sulfur-oxidizing chemolithoautotrophic Sulfurovum lithotrophicum 42BKTT.</title>
        <authorList>
            <person name="Jeon W."/>
            <person name="Priscilla L."/>
            <person name="Park G."/>
            <person name="Lee H."/>
            <person name="Lee N."/>
            <person name="Lee D."/>
            <person name="Kwon H."/>
            <person name="Ahn I."/>
            <person name="Lee C."/>
            <person name="Lee H."/>
            <person name="Ahn J."/>
        </authorList>
    </citation>
    <scope>NUCLEOTIDE SEQUENCE [LARGE SCALE GENOMIC DNA]</scope>
    <source>
        <strain evidence="4">ATCC BAA-797 / 42BKT</strain>
    </source>
</reference>
<dbReference type="PANTHER" id="PTHR11060:SF0">
    <property type="entry name" value="PROTEIN MEMO1"/>
    <property type="match status" value="1"/>
</dbReference>
<gene>
    <name evidence="3" type="ORF">YH65_03250</name>
</gene>
<evidence type="ECO:0000256" key="2">
    <source>
        <dbReference type="HAMAP-Rule" id="MF_00055"/>
    </source>
</evidence>
<dbReference type="EMBL" id="CP011308">
    <property type="protein sequence ID" value="AKF24513.1"/>
    <property type="molecule type" value="Genomic_DNA"/>
</dbReference>
<reference evidence="3 4" key="1">
    <citation type="submission" date="2015-04" db="EMBL/GenBank/DDBJ databases">
        <title>Complete genome sequence of Sulfurovum lithotrophicum ATCC BAA-797T.</title>
        <authorList>
            <person name="Ahn J."/>
            <person name="Park G."/>
            <person name="Jeon W."/>
            <person name="Jang Y."/>
            <person name="Jang M."/>
            <person name="Lee H."/>
            <person name="Lee H."/>
        </authorList>
    </citation>
    <scope>NUCLEOTIDE SEQUENCE [LARGE SCALE GENOMIC DNA]</scope>
    <source>
        <strain evidence="4">ATCC BAA-797 / 42BKT</strain>
    </source>
</reference>
<name>A0A7U4M0B3_9BACT</name>
<dbReference type="NCBIfam" id="TIGR04336">
    <property type="entry name" value="AmmeMemoSam_B"/>
    <property type="match status" value="1"/>
</dbReference>
<sequence length="272" mass="30835">MPQGIRKAAVAGSFYPERCREVKRYIRGFNAAFDRLSIKKEILDIRPRTVIVPHAGYIYSGFTANFAYRFLKHTKPKRIIVIGPSHHYYFKGVSASYFENYETPCGDIKIDTPYLFALAKKFNIGFDPRAHEKEHSTEVQMPFIKHYFHQIKVIELIYGDVSPKELTMIITALLNNPDNAVVISSDLSHFYPLKKAKMLDRHCLRAVAKLDPNELKQCEACGITGITAMILAAKKLGLSSKLLDYSTSANTTHDESSVVGYMSAMFYKPINP</sequence>
<accession>A0A7U4M0B3</accession>
<dbReference type="HAMAP" id="MF_00055">
    <property type="entry name" value="MEMO1"/>
    <property type="match status" value="1"/>
</dbReference>
<proteinExistence type="inferred from homology"/>
<dbReference type="Gene3D" id="3.40.830.10">
    <property type="entry name" value="LigB-like"/>
    <property type="match status" value="1"/>
</dbReference>
<dbReference type="OrthoDB" id="9785549at2"/>
<evidence type="ECO:0000313" key="4">
    <source>
        <dbReference type="Proteomes" id="UP000034444"/>
    </source>
</evidence>
<dbReference type="Pfam" id="PF01875">
    <property type="entry name" value="Memo"/>
    <property type="match status" value="1"/>
</dbReference>
<dbReference type="InterPro" id="IPR002737">
    <property type="entry name" value="MEMO1_fam"/>
</dbReference>
<comment type="similarity">
    <text evidence="1 2">Belongs to the MEMO1 family.</text>
</comment>
<dbReference type="CDD" id="cd07361">
    <property type="entry name" value="MEMO_like"/>
    <property type="match status" value="1"/>
</dbReference>
<evidence type="ECO:0000313" key="3">
    <source>
        <dbReference type="EMBL" id="AKF24513.1"/>
    </source>
</evidence>
<dbReference type="Proteomes" id="UP000034444">
    <property type="component" value="Chromosome"/>
</dbReference>
<dbReference type="KEGG" id="slh:YH65_03250"/>
<protein>
    <recommendedName>
        <fullName evidence="2">MEMO1 family protein YH65_03250</fullName>
    </recommendedName>
</protein>
<dbReference type="PANTHER" id="PTHR11060">
    <property type="entry name" value="PROTEIN MEMO1"/>
    <property type="match status" value="1"/>
</dbReference>
<dbReference type="AlphaFoldDB" id="A0A7U4M0B3"/>
<keyword evidence="4" id="KW-1185">Reference proteome</keyword>